<keyword evidence="2" id="KW-0413">Isomerase</keyword>
<evidence type="ECO:0000256" key="1">
    <source>
        <dbReference type="SAM" id="MobiDB-lite"/>
    </source>
</evidence>
<proteinExistence type="predicted"/>
<dbReference type="GO" id="GO:0016853">
    <property type="term" value="F:isomerase activity"/>
    <property type="evidence" value="ECO:0007669"/>
    <property type="project" value="UniProtKB-KW"/>
</dbReference>
<dbReference type="PANTHER" id="PTHR11280:SF5">
    <property type="entry name" value="GLUCOSAMINE-6-PHOSPHATE ISOMERASE"/>
    <property type="match status" value="1"/>
</dbReference>
<dbReference type="GO" id="GO:0006046">
    <property type="term" value="P:N-acetylglucosamine catabolic process"/>
    <property type="evidence" value="ECO:0007669"/>
    <property type="project" value="TreeGrafter"/>
</dbReference>
<protein>
    <submittedName>
        <fullName evidence="2">6-phosphogluconolactonase/Glucosamine-6-phosphate isomerase/deaminase</fullName>
    </submittedName>
</protein>
<dbReference type="Gene3D" id="3.40.50.1360">
    <property type="match status" value="1"/>
</dbReference>
<keyword evidence="3" id="KW-1185">Reference proteome</keyword>
<feature type="compositionally biased region" description="Polar residues" evidence="1">
    <location>
        <begin position="305"/>
        <end position="328"/>
    </location>
</feature>
<dbReference type="GO" id="GO:0019262">
    <property type="term" value="P:N-acetylneuraminate catabolic process"/>
    <property type="evidence" value="ECO:0007669"/>
    <property type="project" value="TreeGrafter"/>
</dbReference>
<gene>
    <name evidence="2" type="ORF">SAMN05216282_10898</name>
</gene>
<evidence type="ECO:0000313" key="3">
    <source>
        <dbReference type="Proteomes" id="UP000198701"/>
    </source>
</evidence>
<dbReference type="InterPro" id="IPR037171">
    <property type="entry name" value="NagB/RpiA_transferase-like"/>
</dbReference>
<dbReference type="GO" id="GO:0006043">
    <property type="term" value="P:glucosamine catabolic process"/>
    <property type="evidence" value="ECO:0007669"/>
    <property type="project" value="TreeGrafter"/>
</dbReference>
<dbReference type="STRING" id="386301.SAMN05216282_10898"/>
<name>A0A1G9D6P4_9MICO</name>
<accession>A0A1G9D6P4</accession>
<organism evidence="2 3">
    <name type="scientific">Cryobacterium psychrotolerans</name>
    <dbReference type="NCBI Taxonomy" id="386301"/>
    <lineage>
        <taxon>Bacteria</taxon>
        <taxon>Bacillati</taxon>
        <taxon>Actinomycetota</taxon>
        <taxon>Actinomycetes</taxon>
        <taxon>Micrococcales</taxon>
        <taxon>Microbacteriaceae</taxon>
        <taxon>Cryobacterium</taxon>
    </lineage>
</organism>
<dbReference type="InterPro" id="IPR004547">
    <property type="entry name" value="Glucosamine6P_isomerase"/>
</dbReference>
<reference evidence="2 3" key="1">
    <citation type="submission" date="2016-10" db="EMBL/GenBank/DDBJ databases">
        <authorList>
            <person name="de Groot N.N."/>
        </authorList>
    </citation>
    <scope>NUCLEOTIDE SEQUENCE [LARGE SCALE GENOMIC DNA]</scope>
    <source>
        <strain evidence="2 3">CGMCC 1.5382</strain>
    </source>
</reference>
<dbReference type="RefSeq" id="WP_198417071.1">
    <property type="nucleotide sequence ID" value="NZ_FNFU01000008.1"/>
</dbReference>
<dbReference type="GO" id="GO:0042802">
    <property type="term" value="F:identical protein binding"/>
    <property type="evidence" value="ECO:0007669"/>
    <property type="project" value="TreeGrafter"/>
</dbReference>
<dbReference type="GO" id="GO:0005737">
    <property type="term" value="C:cytoplasm"/>
    <property type="evidence" value="ECO:0007669"/>
    <property type="project" value="TreeGrafter"/>
</dbReference>
<dbReference type="SUPFAM" id="SSF100950">
    <property type="entry name" value="NagB/RpiA/CoA transferase-like"/>
    <property type="match status" value="1"/>
</dbReference>
<feature type="region of interest" description="Disordered" evidence="1">
    <location>
        <begin position="297"/>
        <end position="328"/>
    </location>
</feature>
<dbReference type="EMBL" id="FNFU01000008">
    <property type="protein sequence ID" value="SDK59589.1"/>
    <property type="molecule type" value="Genomic_DNA"/>
</dbReference>
<dbReference type="AlphaFoldDB" id="A0A1G9D6P4"/>
<evidence type="ECO:0000313" key="2">
    <source>
        <dbReference type="EMBL" id="SDK59589.1"/>
    </source>
</evidence>
<dbReference type="GO" id="GO:0004342">
    <property type="term" value="F:glucosamine-6-phosphate deaminase activity"/>
    <property type="evidence" value="ECO:0007669"/>
    <property type="project" value="InterPro"/>
</dbReference>
<dbReference type="Proteomes" id="UP000198701">
    <property type="component" value="Unassembled WGS sequence"/>
</dbReference>
<dbReference type="PANTHER" id="PTHR11280">
    <property type="entry name" value="GLUCOSAMINE-6-PHOSPHATE ISOMERASE"/>
    <property type="match status" value="1"/>
</dbReference>
<sequence>MNKNNLYSWCSVRVEDLQTHPDRTTPLRLCADSAAMGELMARELVDEISVAAREGRRYRAIIPCGPGGWYEPFARLVNDESVNLHHVEVFHMDECLDWEGRVLPRSHPYSFRGFMEKYFYDAIRPELSIREENRHWLEPETMAQVEDAIASAPIDIAYGGWGQDGHVAYNQARRNPYSQVSVDEVRRSTIRIQDNNWDTIIALGQRVLGSGYQFVPPMSVTLGMSQILAAQKIRLFSDTGSWKQTALRVGLFSPQDAEYPITLLQEHPDALLTATLDTADHPISRHPEWDFGLALESASRPRPTSDWSPSTPSCTAPSGGVRTSSCNS</sequence>